<name>F2RJ63_STRVP</name>
<protein>
    <submittedName>
        <fullName evidence="1">Uncharacterized protein</fullName>
    </submittedName>
</protein>
<sequence>MCGGEWNSAARAEQLRNWRRLTALCVMRVSRLIQESAGVVGYGATLHRGRGVQRAGEVVPAMAAKKGDGTHVHGSPMRDAQVGCPHQRAPLCCTVCGQTVVQAFPLRVKAVGTPLVPAVDEPLKPKFTEAPGAMVTL</sequence>
<dbReference type="KEGG" id="sve:SVEN_6903"/>
<keyword evidence="2" id="KW-1185">Reference proteome</keyword>
<dbReference type="EMBL" id="FR845719">
    <property type="protein sequence ID" value="CCA60189.1"/>
    <property type="molecule type" value="Genomic_DNA"/>
</dbReference>
<dbReference type="AlphaFoldDB" id="F2RJ63"/>
<accession>F2RJ63</accession>
<dbReference type="HOGENOM" id="CLU_1864101_0_0_11"/>
<reference evidence="1 2" key="1">
    <citation type="journal article" date="2011" name="BMC Genomics">
        <title>Genome-wide analysis of the role of GlnR in Streptomyces venezuelae provides new insights into global nitrogen regulation in actinomycetes.</title>
        <authorList>
            <person name="Pullan S.T."/>
            <person name="Bibb M.J."/>
            <person name="Merrick M."/>
        </authorList>
    </citation>
    <scope>NUCLEOTIDE SEQUENCE [LARGE SCALE GENOMIC DNA]</scope>
    <source>
        <strain evidence="1">ATCC 10712</strain>
    </source>
</reference>
<gene>
    <name evidence="1" type="ordered locus">SVEN_6903</name>
</gene>
<organism evidence="1 2">
    <name type="scientific">Streptomyces venezuelae (strain ATCC 10712 / CBS 650.69 / DSM 40230 / JCM 4526 / NBRC 13096 / PD 04745)</name>
    <dbReference type="NCBI Taxonomy" id="953739"/>
    <lineage>
        <taxon>Bacteria</taxon>
        <taxon>Bacillati</taxon>
        <taxon>Actinomycetota</taxon>
        <taxon>Actinomycetes</taxon>
        <taxon>Kitasatosporales</taxon>
        <taxon>Streptomycetaceae</taxon>
        <taxon>Streptomyces</taxon>
    </lineage>
</organism>
<dbReference type="Proteomes" id="UP000006854">
    <property type="component" value="Chromosome"/>
</dbReference>
<evidence type="ECO:0000313" key="1">
    <source>
        <dbReference type="EMBL" id="CCA60189.1"/>
    </source>
</evidence>
<proteinExistence type="predicted"/>
<evidence type="ECO:0000313" key="2">
    <source>
        <dbReference type="Proteomes" id="UP000006854"/>
    </source>
</evidence>